<dbReference type="EC" id="3.1.3.5" evidence="3"/>
<dbReference type="InterPro" id="IPR008334">
    <property type="entry name" value="5'-Nucleotdase_C"/>
</dbReference>
<dbReference type="PANTHER" id="PTHR11575:SF24">
    <property type="entry name" value="5'-NUCLEOTIDASE"/>
    <property type="match status" value="1"/>
</dbReference>
<evidence type="ECO:0000313" key="6">
    <source>
        <dbReference type="EMBL" id="ACZ28350.1"/>
    </source>
</evidence>
<dbReference type="GO" id="GO:0009166">
    <property type="term" value="P:nucleotide catabolic process"/>
    <property type="evidence" value="ECO:0007669"/>
    <property type="project" value="InterPro"/>
</dbReference>
<dbReference type="SUPFAM" id="SSF55816">
    <property type="entry name" value="5'-nucleotidase (syn. UDP-sugar hydrolase), C-terminal domain"/>
    <property type="match status" value="1"/>
</dbReference>
<proteinExistence type="evidence at transcript level"/>
<feature type="non-terminal residue" evidence="6">
    <location>
        <position position="1"/>
    </location>
</feature>
<dbReference type="GO" id="GO:0008253">
    <property type="term" value="F:5'-nucleotidase activity"/>
    <property type="evidence" value="ECO:0007669"/>
    <property type="project" value="UniProtKB-EC"/>
</dbReference>
<dbReference type="EMBL" id="EZ419995">
    <property type="protein sequence ID" value="ACZ28350.1"/>
    <property type="molecule type" value="mRNA"/>
</dbReference>
<evidence type="ECO:0000256" key="1">
    <source>
        <dbReference type="ARBA" id="ARBA00000815"/>
    </source>
</evidence>
<protein>
    <recommendedName>
        <fullName evidence="3">5'-nucleotidase</fullName>
        <ecNumber evidence="3">3.1.3.5</ecNumber>
    </recommendedName>
</protein>
<reference evidence="6" key="1">
    <citation type="submission" date="2009-10" db="EMBL/GenBank/DDBJ databases">
        <title>An Insight into the Sialotranscriptome of Simulium nigrimanum, a Black Fly Associated with Fogo Selvagem in South America.</title>
        <authorList>
            <person name="Ribeiro J.M.C."/>
            <person name="Valenzuela J.G."/>
            <person name="Pham V.M."/>
            <person name="Kleeman L."/>
            <person name="Barbian K.D."/>
            <person name="Favreau A.J."/>
            <person name="Eaton D.P."/>
            <person name="Aoki V."/>
            <person name="Hans-Filho G."/>
            <person name="Rivitti E.A."/>
            <person name="Diaz L.A."/>
        </authorList>
    </citation>
    <scope>NUCLEOTIDE SEQUENCE</scope>
    <source>
        <tissue evidence="6">Salivary glands</tissue>
    </source>
</reference>
<organism evidence="6">
    <name type="scientific">Simulium nigrimanum</name>
    <name type="common">Black fly</name>
    <dbReference type="NCBI Taxonomy" id="683695"/>
    <lineage>
        <taxon>Eukaryota</taxon>
        <taxon>Metazoa</taxon>
        <taxon>Ecdysozoa</taxon>
        <taxon>Arthropoda</taxon>
        <taxon>Hexapoda</taxon>
        <taxon>Insecta</taxon>
        <taxon>Pterygota</taxon>
        <taxon>Neoptera</taxon>
        <taxon>Endopterygota</taxon>
        <taxon>Diptera</taxon>
        <taxon>Nematocera</taxon>
        <taxon>Chironomoidea</taxon>
        <taxon>Simuliidae</taxon>
        <taxon>Simulium</taxon>
    </lineage>
</organism>
<accession>D1FQ95</accession>
<dbReference type="PRINTS" id="PR01607">
    <property type="entry name" value="APYRASEFAMLY"/>
</dbReference>
<dbReference type="PANTHER" id="PTHR11575">
    <property type="entry name" value="5'-NUCLEOTIDASE-RELATED"/>
    <property type="match status" value="1"/>
</dbReference>
<dbReference type="Pfam" id="PF02872">
    <property type="entry name" value="5_nucleotid_C"/>
    <property type="match status" value="1"/>
</dbReference>
<dbReference type="Gene3D" id="3.90.780.10">
    <property type="entry name" value="5'-Nucleotidase, C-terminal domain"/>
    <property type="match status" value="1"/>
</dbReference>
<sequence length="196" mass="21379">CYTGKCELGMLIADAFLTMLSTPDRPLNGAFLQAGGVRAALPAGNITNGDLLHILPFGTTTDIFDIKGRYLRDALENGAIRRFNSGKFLLQVSGITYKVDFGRPELSRVSDVKINVGGQMTSLDDEQTYSLATSSFLLRGGDHFTVLKDHKQNVRQAGVDIDIVTDYLRQMSTIARSSLIDCPAEPCRLHVTGLPN</sequence>
<evidence type="ECO:0000259" key="5">
    <source>
        <dbReference type="Pfam" id="PF02872"/>
    </source>
</evidence>
<comment type="similarity">
    <text evidence="2">Belongs to the 5'-nucleotidase family.</text>
</comment>
<evidence type="ECO:0000256" key="3">
    <source>
        <dbReference type="ARBA" id="ARBA00012643"/>
    </source>
</evidence>
<name>D1FQ95_SIMNI</name>
<comment type="catalytic activity">
    <reaction evidence="1">
        <text>a ribonucleoside 5'-phosphate + H2O = a ribonucleoside + phosphate</text>
        <dbReference type="Rhea" id="RHEA:12484"/>
        <dbReference type="ChEBI" id="CHEBI:15377"/>
        <dbReference type="ChEBI" id="CHEBI:18254"/>
        <dbReference type="ChEBI" id="CHEBI:43474"/>
        <dbReference type="ChEBI" id="CHEBI:58043"/>
        <dbReference type="EC" id="3.1.3.5"/>
    </reaction>
</comment>
<dbReference type="InterPro" id="IPR006179">
    <property type="entry name" value="5_nucleotidase/apyrase"/>
</dbReference>
<feature type="domain" description="5'-Nucleotidase C-terminal" evidence="5">
    <location>
        <begin position="1"/>
        <end position="149"/>
    </location>
</feature>
<keyword evidence="4" id="KW-0547">Nucleotide-binding</keyword>
<evidence type="ECO:0000256" key="4">
    <source>
        <dbReference type="ARBA" id="ARBA00022741"/>
    </source>
</evidence>
<evidence type="ECO:0000256" key="2">
    <source>
        <dbReference type="ARBA" id="ARBA00006654"/>
    </source>
</evidence>
<dbReference type="InterPro" id="IPR036907">
    <property type="entry name" value="5'-Nucleotdase_C_sf"/>
</dbReference>
<dbReference type="GO" id="GO:0000166">
    <property type="term" value="F:nucleotide binding"/>
    <property type="evidence" value="ECO:0007669"/>
    <property type="project" value="UniProtKB-KW"/>
</dbReference>
<dbReference type="AlphaFoldDB" id="D1FQ95"/>